<dbReference type="EMBL" id="LXQA010406086">
    <property type="protein sequence ID" value="MCI49745.1"/>
    <property type="molecule type" value="Genomic_DNA"/>
</dbReference>
<keyword evidence="3" id="KW-1185">Reference proteome</keyword>
<sequence length="101" mass="10984">ESMKTISEEQLQAFILKARERKNRPQATAVPDPLSQLVVEDPTSKGSKRKNQDEAARISIEIPKKGEDVTSEGDETSALVPPAKKKRATRSSTGRALLQGG</sequence>
<dbReference type="AlphaFoldDB" id="A0A392SP01"/>
<evidence type="ECO:0000313" key="2">
    <source>
        <dbReference type="EMBL" id="MCI49745.1"/>
    </source>
</evidence>
<feature type="region of interest" description="Disordered" evidence="1">
    <location>
        <begin position="21"/>
        <end position="101"/>
    </location>
</feature>
<name>A0A392SP01_9FABA</name>
<evidence type="ECO:0000313" key="3">
    <source>
        <dbReference type="Proteomes" id="UP000265520"/>
    </source>
</evidence>
<proteinExistence type="predicted"/>
<dbReference type="Proteomes" id="UP000265520">
    <property type="component" value="Unassembled WGS sequence"/>
</dbReference>
<feature type="non-terminal residue" evidence="2">
    <location>
        <position position="101"/>
    </location>
</feature>
<accession>A0A392SP01</accession>
<feature type="non-terminal residue" evidence="2">
    <location>
        <position position="1"/>
    </location>
</feature>
<evidence type="ECO:0000256" key="1">
    <source>
        <dbReference type="SAM" id="MobiDB-lite"/>
    </source>
</evidence>
<reference evidence="2 3" key="1">
    <citation type="journal article" date="2018" name="Front. Plant Sci.">
        <title>Red Clover (Trifolium pratense) and Zigzag Clover (T. medium) - A Picture of Genomic Similarities and Differences.</title>
        <authorList>
            <person name="Dluhosova J."/>
            <person name="Istvanek J."/>
            <person name="Nedelnik J."/>
            <person name="Repkova J."/>
        </authorList>
    </citation>
    <scope>NUCLEOTIDE SEQUENCE [LARGE SCALE GENOMIC DNA]</scope>
    <source>
        <strain evidence="3">cv. 10/8</strain>
        <tissue evidence="2">Leaf</tissue>
    </source>
</reference>
<comment type="caution">
    <text evidence="2">The sequence shown here is derived from an EMBL/GenBank/DDBJ whole genome shotgun (WGS) entry which is preliminary data.</text>
</comment>
<protein>
    <submittedName>
        <fullName evidence="2">Uncharacterized protein</fullName>
    </submittedName>
</protein>
<organism evidence="2 3">
    <name type="scientific">Trifolium medium</name>
    <dbReference type="NCBI Taxonomy" id="97028"/>
    <lineage>
        <taxon>Eukaryota</taxon>
        <taxon>Viridiplantae</taxon>
        <taxon>Streptophyta</taxon>
        <taxon>Embryophyta</taxon>
        <taxon>Tracheophyta</taxon>
        <taxon>Spermatophyta</taxon>
        <taxon>Magnoliopsida</taxon>
        <taxon>eudicotyledons</taxon>
        <taxon>Gunneridae</taxon>
        <taxon>Pentapetalae</taxon>
        <taxon>rosids</taxon>
        <taxon>fabids</taxon>
        <taxon>Fabales</taxon>
        <taxon>Fabaceae</taxon>
        <taxon>Papilionoideae</taxon>
        <taxon>50 kb inversion clade</taxon>
        <taxon>NPAAA clade</taxon>
        <taxon>Hologalegina</taxon>
        <taxon>IRL clade</taxon>
        <taxon>Trifolieae</taxon>
        <taxon>Trifolium</taxon>
    </lineage>
</organism>
<feature type="compositionally biased region" description="Basic and acidic residues" evidence="1">
    <location>
        <begin position="50"/>
        <end position="68"/>
    </location>
</feature>